<proteinExistence type="predicted"/>
<gene>
    <name evidence="1" type="ORF">L596_022103</name>
</gene>
<dbReference type="OrthoDB" id="5917548at2759"/>
<dbReference type="EMBL" id="AZBU02000007">
    <property type="protein sequence ID" value="TKR70032.1"/>
    <property type="molecule type" value="Genomic_DNA"/>
</dbReference>
<evidence type="ECO:0000313" key="1">
    <source>
        <dbReference type="EMBL" id="TKR70032.1"/>
    </source>
</evidence>
<accession>A0A4U5ML41</accession>
<dbReference type="AlphaFoldDB" id="A0A4U5ML41"/>
<reference evidence="1 2" key="2">
    <citation type="journal article" date="2019" name="G3 (Bethesda)">
        <title>Hybrid Assembly of the Genome of the Entomopathogenic Nematode Steinernema carpocapsae Identifies the X-Chromosome.</title>
        <authorList>
            <person name="Serra L."/>
            <person name="Macchietto M."/>
            <person name="Macias-Munoz A."/>
            <person name="McGill C.J."/>
            <person name="Rodriguez I.M."/>
            <person name="Rodriguez B."/>
            <person name="Murad R."/>
            <person name="Mortazavi A."/>
        </authorList>
    </citation>
    <scope>NUCLEOTIDE SEQUENCE [LARGE SCALE GENOMIC DNA]</scope>
    <source>
        <strain evidence="1 2">ALL</strain>
    </source>
</reference>
<sequence>MSYKKFLINLLHAFDKDTGQVTSWDEIYKQLTELNTRLNYPNIVIECLTLSWVSITHTGKRRTSVRESRALCLRLKKDLLFWKKLSSLSTCCVRTTATSTTSFCRRESRTASVVPSDLKETQHLLSPNILPLYNDDSGNRVFPVPKLLEATGMSEDDKHPVLQLIMEFSGAKQVAEQGLKLLKNAKSYGLIGDISDVTI</sequence>
<protein>
    <submittedName>
        <fullName evidence="1">Uncharacterized protein</fullName>
    </submittedName>
</protein>
<keyword evidence="2" id="KW-1185">Reference proteome</keyword>
<dbReference type="Proteomes" id="UP000298663">
    <property type="component" value="Unassembled WGS sequence"/>
</dbReference>
<name>A0A4U5ML41_STECR</name>
<comment type="caution">
    <text evidence="1">The sequence shown here is derived from an EMBL/GenBank/DDBJ whole genome shotgun (WGS) entry which is preliminary data.</text>
</comment>
<organism evidence="1 2">
    <name type="scientific">Steinernema carpocapsae</name>
    <name type="common">Entomopathogenic nematode</name>
    <dbReference type="NCBI Taxonomy" id="34508"/>
    <lineage>
        <taxon>Eukaryota</taxon>
        <taxon>Metazoa</taxon>
        <taxon>Ecdysozoa</taxon>
        <taxon>Nematoda</taxon>
        <taxon>Chromadorea</taxon>
        <taxon>Rhabditida</taxon>
        <taxon>Tylenchina</taxon>
        <taxon>Panagrolaimomorpha</taxon>
        <taxon>Strongyloidoidea</taxon>
        <taxon>Steinernematidae</taxon>
        <taxon>Steinernema</taxon>
    </lineage>
</organism>
<reference evidence="1 2" key="1">
    <citation type="journal article" date="2015" name="Genome Biol.">
        <title>Comparative genomics of Steinernema reveals deeply conserved gene regulatory networks.</title>
        <authorList>
            <person name="Dillman A.R."/>
            <person name="Macchietto M."/>
            <person name="Porter C.F."/>
            <person name="Rogers A."/>
            <person name="Williams B."/>
            <person name="Antoshechkin I."/>
            <person name="Lee M.M."/>
            <person name="Goodwin Z."/>
            <person name="Lu X."/>
            <person name="Lewis E.E."/>
            <person name="Goodrich-Blair H."/>
            <person name="Stock S.P."/>
            <person name="Adams B.J."/>
            <person name="Sternberg P.W."/>
            <person name="Mortazavi A."/>
        </authorList>
    </citation>
    <scope>NUCLEOTIDE SEQUENCE [LARGE SCALE GENOMIC DNA]</scope>
    <source>
        <strain evidence="1 2">ALL</strain>
    </source>
</reference>
<evidence type="ECO:0000313" key="2">
    <source>
        <dbReference type="Proteomes" id="UP000298663"/>
    </source>
</evidence>